<dbReference type="AlphaFoldDB" id="A0A9W9Q7E0"/>
<evidence type="ECO:0000313" key="1">
    <source>
        <dbReference type="EMBL" id="KAJ5324582.1"/>
    </source>
</evidence>
<accession>A0A9W9Q7E0</accession>
<proteinExistence type="predicted"/>
<sequence>MARRLIAPYWDQQRRLANKKVRDLSSHSQELLDRIRLPAERVRNDDPCWVRTCYDPSSEDSWAQIQEYIDTKVGGPVTVYNDPALYNFGSNWEKIFLRAPQLLDNRCSFEEYEERVQEALEEAIEYDTTDSQRAEEEGYDPEEDENPWICFYSDYLFQLVIRYIYVVDKRTLASEGPDAGTVLIVWYDECGRAIRSYREKSMKAAEIANLGPSYLQDRAVWTQGEIGESYQWGAPLGPPYNENDREESG</sequence>
<gene>
    <name evidence="1" type="ORF">N7476_003182</name>
</gene>
<keyword evidence="2" id="KW-1185">Reference proteome</keyword>
<dbReference type="EMBL" id="JAPZBO010000002">
    <property type="protein sequence ID" value="KAJ5324582.1"/>
    <property type="molecule type" value="Genomic_DNA"/>
</dbReference>
<reference evidence="1" key="2">
    <citation type="journal article" date="2023" name="IMA Fungus">
        <title>Comparative genomic study of the Penicillium genus elucidates a diverse pangenome and 15 lateral gene transfer events.</title>
        <authorList>
            <person name="Petersen C."/>
            <person name="Sorensen T."/>
            <person name="Nielsen M.R."/>
            <person name="Sondergaard T.E."/>
            <person name="Sorensen J.L."/>
            <person name="Fitzpatrick D.A."/>
            <person name="Frisvad J.C."/>
            <person name="Nielsen K.L."/>
        </authorList>
    </citation>
    <scope>NUCLEOTIDE SEQUENCE</scope>
    <source>
        <strain evidence="1">IBT 21472</strain>
    </source>
</reference>
<protein>
    <submittedName>
        <fullName evidence="1">Uncharacterized protein</fullName>
    </submittedName>
</protein>
<comment type="caution">
    <text evidence="1">The sequence shown here is derived from an EMBL/GenBank/DDBJ whole genome shotgun (WGS) entry which is preliminary data.</text>
</comment>
<evidence type="ECO:0000313" key="2">
    <source>
        <dbReference type="Proteomes" id="UP001147746"/>
    </source>
</evidence>
<name>A0A9W9Q7E0_9EURO</name>
<reference evidence="1" key="1">
    <citation type="submission" date="2022-12" db="EMBL/GenBank/DDBJ databases">
        <authorList>
            <person name="Petersen C."/>
        </authorList>
    </citation>
    <scope>NUCLEOTIDE SEQUENCE</scope>
    <source>
        <strain evidence="1">IBT 21472</strain>
    </source>
</reference>
<dbReference type="Proteomes" id="UP001147746">
    <property type="component" value="Unassembled WGS sequence"/>
</dbReference>
<organism evidence="1 2">
    <name type="scientific">Penicillium atrosanguineum</name>
    <dbReference type="NCBI Taxonomy" id="1132637"/>
    <lineage>
        <taxon>Eukaryota</taxon>
        <taxon>Fungi</taxon>
        <taxon>Dikarya</taxon>
        <taxon>Ascomycota</taxon>
        <taxon>Pezizomycotina</taxon>
        <taxon>Eurotiomycetes</taxon>
        <taxon>Eurotiomycetidae</taxon>
        <taxon>Eurotiales</taxon>
        <taxon>Aspergillaceae</taxon>
        <taxon>Penicillium</taxon>
    </lineage>
</organism>